<reference evidence="2" key="1">
    <citation type="submission" date="2016-04" db="EMBL/GenBank/DDBJ databases">
        <authorList>
            <person name="Evans L.H."/>
            <person name="Alamgir A."/>
            <person name="Owens N."/>
            <person name="Weber N.D."/>
            <person name="Virtaneva K."/>
            <person name="Barbian K."/>
            <person name="Babar A."/>
            <person name="Rosenke K."/>
        </authorList>
    </citation>
    <scope>NUCLEOTIDE SEQUENCE [LARGE SCALE GENOMIC DNA]</scope>
    <source>
        <strain evidence="2">CBS 101.48</strain>
    </source>
</reference>
<proteinExistence type="predicted"/>
<name>A0A163IYT3_ABSGL</name>
<sequence>KKYRLCALQRYDTIDTPHPTGYQTLVSSSLAVCCVEHILEKVYVVPDFGDESGKRFLLNHDMGHYAWANATPVIPGLDTIDDWEEEIDNDNNNDNDNDSDSDSDSDNDGTTHTPTNAQDPADEDDNVEDFLGFI</sequence>
<feature type="compositionally biased region" description="Acidic residues" evidence="1">
    <location>
        <begin position="79"/>
        <end position="107"/>
    </location>
</feature>
<organism evidence="2">
    <name type="scientific">Absidia glauca</name>
    <name type="common">Pin mould</name>
    <dbReference type="NCBI Taxonomy" id="4829"/>
    <lineage>
        <taxon>Eukaryota</taxon>
        <taxon>Fungi</taxon>
        <taxon>Fungi incertae sedis</taxon>
        <taxon>Mucoromycota</taxon>
        <taxon>Mucoromycotina</taxon>
        <taxon>Mucoromycetes</taxon>
        <taxon>Mucorales</taxon>
        <taxon>Cunninghamellaceae</taxon>
        <taxon>Absidia</taxon>
    </lineage>
</organism>
<evidence type="ECO:0000313" key="2">
    <source>
        <dbReference type="EMBL" id="SAL96143.1"/>
    </source>
</evidence>
<dbReference type="AlphaFoldDB" id="A0A163IYT3"/>
<dbReference type="InParanoid" id="A0A163IYT3"/>
<evidence type="ECO:0000313" key="3">
    <source>
        <dbReference type="Proteomes" id="UP000078561"/>
    </source>
</evidence>
<protein>
    <submittedName>
        <fullName evidence="2">Uncharacterized protein</fullName>
    </submittedName>
</protein>
<dbReference type="EMBL" id="LT550663">
    <property type="protein sequence ID" value="SAL96143.1"/>
    <property type="molecule type" value="Genomic_DNA"/>
</dbReference>
<dbReference type="Proteomes" id="UP000078561">
    <property type="component" value="Unassembled WGS sequence"/>
</dbReference>
<accession>A0A163IYT3</accession>
<feature type="non-terminal residue" evidence="2">
    <location>
        <position position="1"/>
    </location>
</feature>
<feature type="region of interest" description="Disordered" evidence="1">
    <location>
        <begin position="78"/>
        <end position="134"/>
    </location>
</feature>
<evidence type="ECO:0000256" key="1">
    <source>
        <dbReference type="SAM" id="MobiDB-lite"/>
    </source>
</evidence>
<keyword evidence="3" id="KW-1185">Reference proteome</keyword>
<gene>
    <name evidence="2" type="primary">ABSGL_01513.1 scaffold 1594</name>
</gene>